<sequence>MACNEPLPRAGQAVSFARLLARASLFGDGPAKTDDDITTTAARSLSDLLSPLLSKRYRTPHPIFTWDSSYGSFWFLSLRFL</sequence>
<dbReference type="EMBL" id="JYDU01000316">
    <property type="protein sequence ID" value="KRX87009.1"/>
    <property type="molecule type" value="Genomic_DNA"/>
</dbReference>
<accession>A0A0V0XG40</accession>
<evidence type="ECO:0000313" key="2">
    <source>
        <dbReference type="EMBL" id="KRX87009.1"/>
    </source>
</evidence>
<dbReference type="Proteomes" id="UP000054815">
    <property type="component" value="Unassembled WGS sequence"/>
</dbReference>
<reference evidence="2 3" key="1">
    <citation type="submission" date="2015-01" db="EMBL/GenBank/DDBJ databases">
        <title>Evolution of Trichinella species and genotypes.</title>
        <authorList>
            <person name="Korhonen P.K."/>
            <person name="Edoardo P."/>
            <person name="Giuseppe L.R."/>
            <person name="Gasser R.B."/>
        </authorList>
    </citation>
    <scope>NUCLEOTIDE SEQUENCE [LARGE SCALE GENOMIC DNA]</scope>
    <source>
        <strain evidence="2">ISS141</strain>
    </source>
</reference>
<name>A0A0V0XG40_TRIPS</name>
<dbReference type="AlphaFoldDB" id="A0A0V0XG40"/>
<comment type="caution">
    <text evidence="2">The sequence shown here is derived from an EMBL/GenBank/DDBJ whole genome shotgun (WGS) entry which is preliminary data.</text>
</comment>
<proteinExistence type="predicted"/>
<dbReference type="EMBL" id="JYDU01000316">
    <property type="protein sequence ID" value="KRX86993.1"/>
    <property type="molecule type" value="Genomic_DNA"/>
</dbReference>
<evidence type="ECO:0000313" key="3">
    <source>
        <dbReference type="Proteomes" id="UP000054815"/>
    </source>
</evidence>
<organism evidence="2 3">
    <name type="scientific">Trichinella pseudospiralis</name>
    <name type="common">Parasitic roundworm</name>
    <dbReference type="NCBI Taxonomy" id="6337"/>
    <lineage>
        <taxon>Eukaryota</taxon>
        <taxon>Metazoa</taxon>
        <taxon>Ecdysozoa</taxon>
        <taxon>Nematoda</taxon>
        <taxon>Enoplea</taxon>
        <taxon>Dorylaimia</taxon>
        <taxon>Trichinellida</taxon>
        <taxon>Trichinellidae</taxon>
        <taxon>Trichinella</taxon>
    </lineage>
</organism>
<gene>
    <name evidence="1" type="ORF">T4E_12250</name>
    <name evidence="2" type="ORF">T4E_8378</name>
</gene>
<evidence type="ECO:0000313" key="1">
    <source>
        <dbReference type="EMBL" id="KRX86993.1"/>
    </source>
</evidence>
<protein>
    <submittedName>
        <fullName evidence="2">Uncharacterized protein</fullName>
    </submittedName>
</protein>